<proteinExistence type="predicted"/>
<comment type="caution">
    <text evidence="1">The sequence shown here is derived from an EMBL/GenBank/DDBJ whole genome shotgun (WGS) entry which is preliminary data.</text>
</comment>
<accession>A0ABM8M5W8</accession>
<keyword evidence="2" id="KW-1185">Reference proteome</keyword>
<sequence length="34" mass="3810">MKGFNFEKNLQHQTQAVKSTVGVFDNLEIKEATG</sequence>
<evidence type="ECO:0000313" key="2">
    <source>
        <dbReference type="Proteomes" id="UP000626656"/>
    </source>
</evidence>
<reference evidence="1 2" key="1">
    <citation type="submission" date="2020-05" db="EMBL/GenBank/DDBJ databases">
        <authorList>
            <person name="Petersen J."/>
            <person name="Sayavedra L."/>
        </authorList>
    </citation>
    <scope>NUCLEOTIDE SEQUENCE [LARGE SCALE GENOMIC DNA]</scope>
    <source>
        <strain evidence="1">B azoricus SOX ET2 1586I</strain>
    </source>
</reference>
<dbReference type="Proteomes" id="UP000626656">
    <property type="component" value="Unassembled WGS sequence"/>
</dbReference>
<dbReference type="EMBL" id="CAHJWF010000082">
    <property type="protein sequence ID" value="CAB5498397.1"/>
    <property type="molecule type" value="Genomic_DNA"/>
</dbReference>
<evidence type="ECO:0000313" key="1">
    <source>
        <dbReference type="EMBL" id="CAB5498397.1"/>
    </source>
</evidence>
<name>A0ABM8M5W8_9GAMM</name>
<dbReference type="EC" id="3.1.21.5" evidence="1"/>
<keyword evidence="1" id="KW-0378">Hydrolase</keyword>
<dbReference type="GO" id="GO:0015668">
    <property type="term" value="F:type III site-specific deoxyribonuclease activity"/>
    <property type="evidence" value="ECO:0007669"/>
    <property type="project" value="UniProtKB-EC"/>
</dbReference>
<feature type="non-terminal residue" evidence="1">
    <location>
        <position position="34"/>
    </location>
</feature>
<protein>
    <submittedName>
        <fullName evidence="1">Type III restriction-modification system restriction subunit (EC)</fullName>
        <ecNumber evidence="1">3.1.21.5</ecNumber>
    </submittedName>
</protein>
<organism evidence="1 2">
    <name type="scientific">Bathymodiolus thermophilus thioautotrophic gill symbiont</name>
    <dbReference type="NCBI Taxonomy" id="2360"/>
    <lineage>
        <taxon>Bacteria</taxon>
        <taxon>Pseudomonadati</taxon>
        <taxon>Pseudomonadota</taxon>
        <taxon>Gammaproteobacteria</taxon>
        <taxon>sulfur-oxidizing symbionts</taxon>
    </lineage>
</organism>
<gene>
    <name evidence="1" type="ORF">AZO1586I_328</name>
</gene>